<dbReference type="EMBL" id="CP046640">
    <property type="protein sequence ID" value="QTL97599.1"/>
    <property type="molecule type" value="Genomic_DNA"/>
</dbReference>
<evidence type="ECO:0000313" key="3">
    <source>
        <dbReference type="Proteomes" id="UP000665020"/>
    </source>
</evidence>
<feature type="compositionally biased region" description="Gly residues" evidence="1">
    <location>
        <begin position="1"/>
        <end position="20"/>
    </location>
</feature>
<dbReference type="Proteomes" id="UP000665020">
    <property type="component" value="Chromosome"/>
</dbReference>
<accession>A0A8A7KDU4</accession>
<dbReference type="AlphaFoldDB" id="A0A8A7KDU4"/>
<dbReference type="RefSeq" id="WP_230869222.1">
    <property type="nucleotide sequence ID" value="NZ_CP046640.1"/>
</dbReference>
<gene>
    <name evidence="2" type="ORF">GM661_06175</name>
</gene>
<reference evidence="2" key="1">
    <citation type="submission" date="2019-12" db="EMBL/GenBank/DDBJ databases">
        <authorList>
            <person name="zhang j."/>
            <person name="sun C.M."/>
        </authorList>
    </citation>
    <scope>NUCLEOTIDE SEQUENCE</scope>
    <source>
        <strain evidence="2">NS-1</strain>
    </source>
</reference>
<proteinExistence type="predicted"/>
<dbReference type="KEGG" id="ifn:GM661_06175"/>
<evidence type="ECO:0000313" key="2">
    <source>
        <dbReference type="EMBL" id="QTL97599.1"/>
    </source>
</evidence>
<feature type="region of interest" description="Disordered" evidence="1">
    <location>
        <begin position="42"/>
        <end position="61"/>
    </location>
</feature>
<protein>
    <submittedName>
        <fullName evidence="2">Uncharacterized protein</fullName>
    </submittedName>
</protein>
<organism evidence="2 3">
    <name type="scientific">Iocasia fonsfrigidae</name>
    <dbReference type="NCBI Taxonomy" id="2682810"/>
    <lineage>
        <taxon>Bacteria</taxon>
        <taxon>Bacillati</taxon>
        <taxon>Bacillota</taxon>
        <taxon>Clostridia</taxon>
        <taxon>Halanaerobiales</taxon>
        <taxon>Halanaerobiaceae</taxon>
        <taxon>Iocasia</taxon>
    </lineage>
</organism>
<sequence length="61" mass="6395">MPAGNGTGPQGTGPMTGRGLGTCTEAANEDRIKTAAGPRRYMAYRRGNRTGRKRGSGRNLS</sequence>
<feature type="region of interest" description="Disordered" evidence="1">
    <location>
        <begin position="1"/>
        <end position="26"/>
    </location>
</feature>
<evidence type="ECO:0000256" key="1">
    <source>
        <dbReference type="SAM" id="MobiDB-lite"/>
    </source>
</evidence>
<keyword evidence="3" id="KW-1185">Reference proteome</keyword>
<name>A0A8A7KDU4_9FIRM</name>
<dbReference type="InterPro" id="IPR035205">
    <property type="entry name" value="DUF5320"/>
</dbReference>
<dbReference type="Pfam" id="PF17253">
    <property type="entry name" value="DUF5320"/>
    <property type="match status" value="1"/>
</dbReference>